<comment type="caution">
    <text evidence="1">The sequence shown here is derived from an EMBL/GenBank/DDBJ whole genome shotgun (WGS) entry which is preliminary data.</text>
</comment>
<name>A0A2T5HGW7_9PROT</name>
<protein>
    <submittedName>
        <fullName evidence="1">Uncharacterized protein</fullName>
    </submittedName>
</protein>
<organism evidence="1 2">
    <name type="scientific">Nitrosomonas oligotropha</name>
    <dbReference type="NCBI Taxonomy" id="42354"/>
    <lineage>
        <taxon>Bacteria</taxon>
        <taxon>Pseudomonadati</taxon>
        <taxon>Pseudomonadota</taxon>
        <taxon>Betaproteobacteria</taxon>
        <taxon>Nitrosomonadales</taxon>
        <taxon>Nitrosomonadaceae</taxon>
        <taxon>Nitrosomonas</taxon>
    </lineage>
</organism>
<evidence type="ECO:0000313" key="2">
    <source>
        <dbReference type="Proteomes" id="UP000244128"/>
    </source>
</evidence>
<reference evidence="1 2" key="1">
    <citation type="submission" date="2018-04" db="EMBL/GenBank/DDBJ databases">
        <title>Active sludge and wastewater microbial communities from Klosterneuburg, Austria.</title>
        <authorList>
            <person name="Wagner M."/>
        </authorList>
    </citation>
    <scope>NUCLEOTIDE SEQUENCE [LARGE SCALE GENOMIC DNA]</scope>
    <source>
        <strain evidence="1 2">Nm49</strain>
    </source>
</reference>
<dbReference type="EMBL" id="QAOI01000031">
    <property type="protein sequence ID" value="PTQ70817.1"/>
    <property type="molecule type" value="Genomic_DNA"/>
</dbReference>
<gene>
    <name evidence="1" type="ORF">C8R26_1313</name>
</gene>
<dbReference type="AlphaFoldDB" id="A0A2T5HGW7"/>
<dbReference type="Proteomes" id="UP000244128">
    <property type="component" value="Unassembled WGS sequence"/>
</dbReference>
<proteinExistence type="predicted"/>
<evidence type="ECO:0000313" key="1">
    <source>
        <dbReference type="EMBL" id="PTQ70817.1"/>
    </source>
</evidence>
<sequence length="139" mass="15749">MVIYLLVMKIDHANMAIEKKPHRNKKFNKLLVEQFKGVQVAMANALGISPSLISRYASGKGIGEDMKTLIEEKLNLQRGWFDQDENAEQPMIDLSNISLEKMEFMKEIAAMDEEEFHAKIGVFKAVAAVPTKKESNHDN</sequence>
<accession>A0A2T5HGW7</accession>